<evidence type="ECO:0000256" key="1">
    <source>
        <dbReference type="ARBA" id="ARBA00022723"/>
    </source>
</evidence>
<evidence type="ECO:0000256" key="2">
    <source>
        <dbReference type="ARBA" id="ARBA00022771"/>
    </source>
</evidence>
<reference evidence="5" key="1">
    <citation type="journal article" date="2013" name="BMC Genomics">
        <title>Unscrambling butterfly oogenesis.</title>
        <authorList>
            <person name="Carter J.M."/>
            <person name="Baker S.C."/>
            <person name="Pink R."/>
            <person name="Carter D.R."/>
            <person name="Collins A."/>
            <person name="Tomlin J."/>
            <person name="Gibbs M."/>
            <person name="Breuker C.J."/>
        </authorList>
    </citation>
    <scope>NUCLEOTIDE SEQUENCE</scope>
    <source>
        <tissue evidence="5">Ovary</tissue>
    </source>
</reference>
<evidence type="ECO:0000256" key="3">
    <source>
        <dbReference type="ARBA" id="ARBA00022833"/>
    </source>
</evidence>
<feature type="non-terminal residue" evidence="5">
    <location>
        <position position="1"/>
    </location>
</feature>
<feature type="domain" description="FLYWCH-type" evidence="4">
    <location>
        <begin position="12"/>
        <end position="69"/>
    </location>
</feature>
<evidence type="ECO:0000313" key="5">
    <source>
        <dbReference type="EMBL" id="JAA81978.1"/>
    </source>
</evidence>
<sequence length="82" mass="9333">VGDAQDAFSYRFIRTRKGGSLLMFNGYTYSKRGNTQNYYCSKKDQGCKAGVKLDEHGKLLIKRTSVHEHAQPNYYITDTGAY</sequence>
<dbReference type="InterPro" id="IPR007588">
    <property type="entry name" value="Znf_FLYWCH"/>
</dbReference>
<dbReference type="AlphaFoldDB" id="S4P196"/>
<keyword evidence="3" id="KW-0862">Zinc</keyword>
<protein>
    <recommendedName>
        <fullName evidence="4">FLYWCH-type domain-containing protein</fullName>
    </recommendedName>
</protein>
<feature type="non-terminal residue" evidence="5">
    <location>
        <position position="82"/>
    </location>
</feature>
<proteinExistence type="predicted"/>
<dbReference type="EMBL" id="GAIX01010582">
    <property type="protein sequence ID" value="JAA81978.1"/>
    <property type="molecule type" value="Transcribed_RNA"/>
</dbReference>
<dbReference type="GO" id="GO:0008270">
    <property type="term" value="F:zinc ion binding"/>
    <property type="evidence" value="ECO:0007669"/>
    <property type="project" value="UniProtKB-KW"/>
</dbReference>
<reference evidence="5" key="2">
    <citation type="submission" date="2013-05" db="EMBL/GenBank/DDBJ databases">
        <authorList>
            <person name="Carter J.-M."/>
            <person name="Baker S.C."/>
            <person name="Pink R."/>
            <person name="Carter D.R.F."/>
            <person name="Collins A."/>
            <person name="Tomlin J."/>
            <person name="Gibbs M."/>
            <person name="Breuker C.J."/>
        </authorList>
    </citation>
    <scope>NUCLEOTIDE SEQUENCE</scope>
    <source>
        <tissue evidence="5">Ovary</tissue>
    </source>
</reference>
<keyword evidence="2" id="KW-0863">Zinc-finger</keyword>
<evidence type="ECO:0000259" key="4">
    <source>
        <dbReference type="Pfam" id="PF04500"/>
    </source>
</evidence>
<keyword evidence="1" id="KW-0479">Metal-binding</keyword>
<dbReference type="Gene3D" id="2.20.25.240">
    <property type="match status" value="1"/>
</dbReference>
<accession>S4P196</accession>
<organism evidence="5">
    <name type="scientific">Pararge aegeria</name>
    <name type="common">speckled wood butterfly</name>
    <dbReference type="NCBI Taxonomy" id="116150"/>
    <lineage>
        <taxon>Eukaryota</taxon>
        <taxon>Metazoa</taxon>
        <taxon>Ecdysozoa</taxon>
        <taxon>Arthropoda</taxon>
        <taxon>Hexapoda</taxon>
        <taxon>Insecta</taxon>
        <taxon>Pterygota</taxon>
        <taxon>Neoptera</taxon>
        <taxon>Endopterygota</taxon>
        <taxon>Lepidoptera</taxon>
        <taxon>Glossata</taxon>
        <taxon>Ditrysia</taxon>
        <taxon>Papilionoidea</taxon>
        <taxon>Nymphalidae</taxon>
        <taxon>Satyrinae</taxon>
        <taxon>Satyrini</taxon>
        <taxon>Parargina</taxon>
        <taxon>Pararge</taxon>
    </lineage>
</organism>
<dbReference type="Pfam" id="PF04500">
    <property type="entry name" value="FLYWCH"/>
    <property type="match status" value="1"/>
</dbReference>
<name>S4P196_9NEOP</name>